<dbReference type="Gene3D" id="2.60.40.10">
    <property type="entry name" value="Immunoglobulins"/>
    <property type="match status" value="2"/>
</dbReference>
<evidence type="ECO:0000256" key="3">
    <source>
        <dbReference type="ARBA" id="ARBA00023157"/>
    </source>
</evidence>
<proteinExistence type="inferred from homology"/>
<gene>
    <name evidence="7" type="primary">il22ra2</name>
</gene>
<dbReference type="GO" id="GO:0004896">
    <property type="term" value="F:cytokine receptor activity"/>
    <property type="evidence" value="ECO:0007669"/>
    <property type="project" value="TreeGrafter"/>
</dbReference>
<dbReference type="Ensembl" id="ENSEEET00000008283.2">
    <property type="protein sequence ID" value="ENSEEEP00000008177.2"/>
    <property type="gene ID" value="ENSEEEG00000004258.2"/>
</dbReference>
<reference evidence="7" key="5">
    <citation type="submission" date="2025-09" db="UniProtKB">
        <authorList>
            <consortium name="Ensembl"/>
        </authorList>
    </citation>
    <scope>IDENTIFICATION</scope>
</reference>
<dbReference type="PANTHER" id="PTHR20859">
    <property type="entry name" value="INTERFERON/INTERLEUKIN RECEPTOR"/>
    <property type="match status" value="1"/>
</dbReference>
<feature type="domain" description="Fibronectin type-III" evidence="5">
    <location>
        <begin position="23"/>
        <end position="123"/>
    </location>
</feature>
<dbReference type="InterPro" id="IPR003961">
    <property type="entry name" value="FN3_dom"/>
</dbReference>
<dbReference type="Proteomes" id="UP000314983">
    <property type="component" value="Chromosome 11"/>
</dbReference>
<dbReference type="AlphaFoldDB" id="A0A4W4EB62"/>
<keyword evidence="8" id="KW-1185">Reference proteome</keyword>
<dbReference type="InterPro" id="IPR036116">
    <property type="entry name" value="FN3_sf"/>
</dbReference>
<dbReference type="Pfam" id="PF01108">
    <property type="entry name" value="Tissue_fac"/>
    <property type="match status" value="1"/>
</dbReference>
<reference evidence="7" key="4">
    <citation type="submission" date="2025-08" db="UniProtKB">
        <authorList>
            <consortium name="Ensembl"/>
        </authorList>
    </citation>
    <scope>IDENTIFICATION</scope>
</reference>
<evidence type="ECO:0000313" key="8">
    <source>
        <dbReference type="Proteomes" id="UP000314983"/>
    </source>
</evidence>
<reference evidence="8" key="2">
    <citation type="journal article" date="2017" name="Sci. Adv.">
        <title>A tail of two voltages: Proteomic comparison of the three electric organs of the electric eel.</title>
        <authorList>
            <person name="Traeger L.L."/>
            <person name="Sabat G."/>
            <person name="Barrett-Wilt G.A."/>
            <person name="Wells G.B."/>
            <person name="Sussman M.R."/>
        </authorList>
    </citation>
    <scope>NUCLEOTIDE SEQUENCE [LARGE SCALE GENOMIC DNA]</scope>
</reference>
<reference evidence="7" key="3">
    <citation type="submission" date="2020-05" db="EMBL/GenBank/DDBJ databases">
        <title>Electrophorus electricus (electric eel) genome, fEleEle1, primary haplotype.</title>
        <authorList>
            <person name="Myers G."/>
            <person name="Meyer A."/>
            <person name="Fedrigo O."/>
            <person name="Formenti G."/>
            <person name="Rhie A."/>
            <person name="Tracey A."/>
            <person name="Sims Y."/>
            <person name="Jarvis E.D."/>
        </authorList>
    </citation>
    <scope>NUCLEOTIDE SEQUENCE [LARGE SCALE GENOMIC DNA]</scope>
</reference>
<dbReference type="GO" id="GO:0005886">
    <property type="term" value="C:plasma membrane"/>
    <property type="evidence" value="ECO:0007669"/>
    <property type="project" value="TreeGrafter"/>
</dbReference>
<evidence type="ECO:0008006" key="9">
    <source>
        <dbReference type="Google" id="ProtNLM"/>
    </source>
</evidence>
<keyword evidence="2" id="KW-0732">Signal</keyword>
<reference evidence="8" key="1">
    <citation type="journal article" date="2014" name="Science">
        <title>Nonhuman genetics. Genomic basis for the convergent evolution of electric organs.</title>
        <authorList>
            <person name="Gallant J.R."/>
            <person name="Traeger L.L."/>
            <person name="Volkening J.D."/>
            <person name="Moffett H."/>
            <person name="Chen P.H."/>
            <person name="Novina C.D."/>
            <person name="Phillips G.N.Jr."/>
            <person name="Anand R."/>
            <person name="Wells G.B."/>
            <person name="Pinch M."/>
            <person name="Guth R."/>
            <person name="Unguez G.A."/>
            <person name="Albert J.S."/>
            <person name="Zakon H.H."/>
            <person name="Samanta M.P."/>
            <person name="Sussman M.R."/>
        </authorList>
    </citation>
    <scope>NUCLEOTIDE SEQUENCE [LARGE SCALE GENOMIC DNA]</scope>
</reference>
<evidence type="ECO:0000256" key="4">
    <source>
        <dbReference type="ARBA" id="ARBA00023170"/>
    </source>
</evidence>
<organism evidence="7 8">
    <name type="scientific">Electrophorus electricus</name>
    <name type="common">Electric eel</name>
    <name type="synonym">Gymnotus electricus</name>
    <dbReference type="NCBI Taxonomy" id="8005"/>
    <lineage>
        <taxon>Eukaryota</taxon>
        <taxon>Metazoa</taxon>
        <taxon>Chordata</taxon>
        <taxon>Craniata</taxon>
        <taxon>Vertebrata</taxon>
        <taxon>Euteleostomi</taxon>
        <taxon>Actinopterygii</taxon>
        <taxon>Neopterygii</taxon>
        <taxon>Teleostei</taxon>
        <taxon>Ostariophysi</taxon>
        <taxon>Gymnotiformes</taxon>
        <taxon>Gymnotoidei</taxon>
        <taxon>Gymnotidae</taxon>
        <taxon>Electrophorus</taxon>
    </lineage>
</organism>
<dbReference type="PANTHER" id="PTHR20859:SF53">
    <property type="entry name" value="INTERLEUKIN-22 RECEPTOR SUBUNIT ALPHA-1"/>
    <property type="match status" value="1"/>
</dbReference>
<dbReference type="Pfam" id="PF09294">
    <property type="entry name" value="Interfer-bind"/>
    <property type="match status" value="1"/>
</dbReference>
<comment type="similarity">
    <text evidence="1">Belongs to the type II cytokine receptor family.</text>
</comment>
<dbReference type="SUPFAM" id="SSF49265">
    <property type="entry name" value="Fibronectin type III"/>
    <property type="match status" value="2"/>
</dbReference>
<evidence type="ECO:0000259" key="5">
    <source>
        <dbReference type="Pfam" id="PF01108"/>
    </source>
</evidence>
<evidence type="ECO:0000256" key="1">
    <source>
        <dbReference type="ARBA" id="ARBA00005399"/>
    </source>
</evidence>
<dbReference type="InterPro" id="IPR015373">
    <property type="entry name" value="Interferon/interleukin_rcp_dom"/>
</dbReference>
<dbReference type="STRING" id="8005.ENSEEEP00000008177"/>
<protein>
    <recommendedName>
        <fullName evidence="9">Fibronectin type-III domain-containing protein</fullName>
    </recommendedName>
</protein>
<keyword evidence="3" id="KW-1015">Disulfide bond</keyword>
<dbReference type="GeneTree" id="ENSGT00940000161124"/>
<dbReference type="InterPro" id="IPR013783">
    <property type="entry name" value="Ig-like_fold"/>
</dbReference>
<feature type="domain" description="Interferon/interleukin receptor" evidence="6">
    <location>
        <begin position="135"/>
        <end position="240"/>
    </location>
</feature>
<evidence type="ECO:0000313" key="7">
    <source>
        <dbReference type="Ensembl" id="ENSEEEP00000008177.2"/>
    </source>
</evidence>
<evidence type="ECO:0000259" key="6">
    <source>
        <dbReference type="Pfam" id="PF09294"/>
    </source>
</evidence>
<sequence>MLNVTEPFSTTHVCSCLRIYNPTISLLCSSGSLAKREYMAPLEVKFHSLDFRNVLHWKCQPRAPNNLQYFVEYKVYGNKHWTACKRCQGILKHQCDLSQETSDPRQWYYARVQAVSSKNPSSWVISSRFHPQWETTFSPPQIRLNVTEEGIVVQIRPPRSPLRGQKNTRISVTELQQLRFKIYLMQNGVEEQIHEMECQSQKVVIQVFEPTTTYCFQAITIMPLSGRLSRKSPSTCITTP</sequence>
<dbReference type="InterPro" id="IPR050650">
    <property type="entry name" value="Type-II_Cytokine-TF_Rcpt"/>
</dbReference>
<dbReference type="OMA" id="PRWETKI"/>
<accession>A0A4W4EB62</accession>
<keyword evidence="4" id="KW-0675">Receptor</keyword>
<name>A0A4W4EB62_ELEEL</name>
<evidence type="ECO:0000256" key="2">
    <source>
        <dbReference type="ARBA" id="ARBA00022729"/>
    </source>
</evidence>
<dbReference type="FunFam" id="2.60.40.10:FF:000348">
    <property type="entry name" value="Interleukin 20 receptor subunit alpha"/>
    <property type="match status" value="1"/>
</dbReference>